<feature type="region of interest" description="Disordered" evidence="1">
    <location>
        <begin position="192"/>
        <end position="237"/>
    </location>
</feature>
<organism evidence="2 3">
    <name type="scientific">Penicillium alfredii</name>
    <dbReference type="NCBI Taxonomy" id="1506179"/>
    <lineage>
        <taxon>Eukaryota</taxon>
        <taxon>Fungi</taxon>
        <taxon>Dikarya</taxon>
        <taxon>Ascomycota</taxon>
        <taxon>Pezizomycotina</taxon>
        <taxon>Eurotiomycetes</taxon>
        <taxon>Eurotiomycetidae</taxon>
        <taxon>Eurotiales</taxon>
        <taxon>Aspergillaceae</taxon>
        <taxon>Penicillium</taxon>
    </lineage>
</organism>
<keyword evidence="3" id="KW-1185">Reference proteome</keyword>
<accession>A0A9W9FJT3</accession>
<evidence type="ECO:0000313" key="2">
    <source>
        <dbReference type="EMBL" id="KAJ5101435.1"/>
    </source>
</evidence>
<reference evidence="2" key="1">
    <citation type="submission" date="2022-11" db="EMBL/GenBank/DDBJ databases">
        <authorList>
            <person name="Petersen C."/>
        </authorList>
    </citation>
    <scope>NUCLEOTIDE SEQUENCE</scope>
    <source>
        <strain evidence="2">IBT 34128</strain>
    </source>
</reference>
<evidence type="ECO:0000256" key="1">
    <source>
        <dbReference type="SAM" id="MobiDB-lite"/>
    </source>
</evidence>
<gene>
    <name evidence="2" type="ORF">NUU61_003657</name>
</gene>
<dbReference type="EMBL" id="JAPMSZ010000005">
    <property type="protein sequence ID" value="KAJ5101435.1"/>
    <property type="molecule type" value="Genomic_DNA"/>
</dbReference>
<protein>
    <submittedName>
        <fullName evidence="2">Uncharacterized protein</fullName>
    </submittedName>
</protein>
<comment type="caution">
    <text evidence="2">The sequence shown here is derived from an EMBL/GenBank/DDBJ whole genome shotgun (WGS) entry which is preliminary data.</text>
</comment>
<reference evidence="2" key="2">
    <citation type="journal article" date="2023" name="IMA Fungus">
        <title>Comparative genomic study of the Penicillium genus elucidates a diverse pangenome and 15 lateral gene transfer events.</title>
        <authorList>
            <person name="Petersen C."/>
            <person name="Sorensen T."/>
            <person name="Nielsen M.R."/>
            <person name="Sondergaard T.E."/>
            <person name="Sorensen J.L."/>
            <person name="Fitzpatrick D.A."/>
            <person name="Frisvad J.C."/>
            <person name="Nielsen K.L."/>
        </authorList>
    </citation>
    <scope>NUCLEOTIDE SEQUENCE</scope>
    <source>
        <strain evidence="2">IBT 34128</strain>
    </source>
</reference>
<evidence type="ECO:0000313" key="3">
    <source>
        <dbReference type="Proteomes" id="UP001141434"/>
    </source>
</evidence>
<feature type="compositionally biased region" description="Basic and acidic residues" evidence="1">
    <location>
        <begin position="165"/>
        <end position="174"/>
    </location>
</feature>
<dbReference type="AlphaFoldDB" id="A0A9W9FJT3"/>
<dbReference type="RefSeq" id="XP_056512266.1">
    <property type="nucleotide sequence ID" value="XM_056654239.1"/>
</dbReference>
<dbReference type="Proteomes" id="UP001141434">
    <property type="component" value="Unassembled WGS sequence"/>
</dbReference>
<sequence length="237" mass="25564">MAPALHMLTQTITQDSTTFTTTFPLGSIDPEPTAHLVTFTLTSPSTTVVKVDIAATPTGTEQTKNSDGGLSNEAKGAIAGSITGTAILILLLYCCCRRTPVSPPSSPRVRPVLPTRHPPRLPEEPTSGPTNPPSEKDPVEPAAPSAPVAPPTDTVQRPRPSTTRPQRDPQRHTIEMPSMYQRVVGINSNTQIGVHGGKKRPPKPFMTRPLARTRTWWLPDPITRSPKKSRPAEESAL</sequence>
<dbReference type="GeneID" id="81393407"/>
<proteinExistence type="predicted"/>
<feature type="compositionally biased region" description="Low complexity" evidence="1">
    <location>
        <begin position="154"/>
        <end position="164"/>
    </location>
</feature>
<feature type="region of interest" description="Disordered" evidence="1">
    <location>
        <begin position="101"/>
        <end position="176"/>
    </location>
</feature>
<name>A0A9W9FJT3_9EURO</name>